<feature type="transmembrane region" description="Helical" evidence="1">
    <location>
        <begin position="147"/>
        <end position="167"/>
    </location>
</feature>
<evidence type="ECO:0000256" key="1">
    <source>
        <dbReference type="PROSITE-ProRule" id="PRU00244"/>
    </source>
</evidence>
<keyword evidence="1" id="KW-0472">Membrane</keyword>
<reference evidence="4 5" key="1">
    <citation type="submission" date="2020-08" db="EMBL/GenBank/DDBJ databases">
        <title>Sequencing the genomes of 1000 actinobacteria strains.</title>
        <authorList>
            <person name="Klenk H.-P."/>
        </authorList>
    </citation>
    <scope>NUCLEOTIDE SEQUENCE [LARGE SCALE GENOMIC DNA]</scope>
    <source>
        <strain evidence="4 5">DSM 45362</strain>
    </source>
</reference>
<dbReference type="PANTHER" id="PTHR35152">
    <property type="entry name" value="DOMAIN SIGNALLING PROTEIN, PUTATIVE (AFU_ORTHOLOGUE AFUA_5G11310)-RELATED"/>
    <property type="match status" value="1"/>
</dbReference>
<name>A0A841C4E0_9ACTN</name>
<comment type="caution">
    <text evidence="4">The sequence shown here is derived from an EMBL/GenBank/DDBJ whole genome shotgun (WGS) entry which is preliminary data.</text>
</comment>
<feature type="transmembrane region" description="Helical" evidence="1">
    <location>
        <begin position="113"/>
        <end position="135"/>
    </location>
</feature>
<feature type="transmembrane region" description="Helical" evidence="1">
    <location>
        <begin position="174"/>
        <end position="196"/>
    </location>
</feature>
<feature type="transmembrane region" description="Helical" evidence="1">
    <location>
        <begin position="45"/>
        <end position="66"/>
    </location>
</feature>
<sequence>MSEVQHFAYGPITPILAYAVSVLGSLLGLTCTKRVREATTTGSKIWWLLLAAWALGGTGIWTMHFLAMLGFDVVGSPIRFDIGTTALSAVAAVVVVGAGLLFVGLGRPTAVKIIVGGFFTGLGVAGMHYIGTAALRVDGDIQHDRSLVIASIVIAVVAATVALWFTVIVSKPAYLFASALLMGLAVCGMHYTGMAAMSVRAHEPTFGMHGATASTMLLPIIVLVILVVIALFYALLSGPSGEDVSARAYLAQTQQDRLDEERRAAEPIAGRPYRQRTQR</sequence>
<gene>
    <name evidence="4" type="ORF">F4553_007356</name>
</gene>
<dbReference type="GO" id="GO:0016020">
    <property type="term" value="C:membrane"/>
    <property type="evidence" value="ECO:0007669"/>
    <property type="project" value="UniProtKB-UniRule"/>
</dbReference>
<feature type="transmembrane region" description="Helical" evidence="1">
    <location>
        <begin position="86"/>
        <end position="106"/>
    </location>
</feature>
<dbReference type="RefSeq" id="WP_184845610.1">
    <property type="nucleotide sequence ID" value="NZ_JACHMN010000003.1"/>
</dbReference>
<dbReference type="InterPro" id="IPR005330">
    <property type="entry name" value="MHYT_dom"/>
</dbReference>
<dbReference type="EMBL" id="JACHMN010000003">
    <property type="protein sequence ID" value="MBB5873922.1"/>
    <property type="molecule type" value="Genomic_DNA"/>
</dbReference>
<evidence type="ECO:0000313" key="4">
    <source>
        <dbReference type="EMBL" id="MBB5873922.1"/>
    </source>
</evidence>
<feature type="compositionally biased region" description="Basic and acidic residues" evidence="2">
    <location>
        <begin position="256"/>
        <end position="265"/>
    </location>
</feature>
<evidence type="ECO:0000313" key="5">
    <source>
        <dbReference type="Proteomes" id="UP000587527"/>
    </source>
</evidence>
<evidence type="ECO:0000256" key="2">
    <source>
        <dbReference type="SAM" id="MobiDB-lite"/>
    </source>
</evidence>
<keyword evidence="5" id="KW-1185">Reference proteome</keyword>
<feature type="transmembrane region" description="Helical" evidence="1">
    <location>
        <begin position="12"/>
        <end position="33"/>
    </location>
</feature>
<proteinExistence type="predicted"/>
<dbReference type="Pfam" id="PF03707">
    <property type="entry name" value="MHYT"/>
    <property type="match status" value="3"/>
</dbReference>
<feature type="domain" description="MHYT" evidence="3">
    <location>
        <begin position="9"/>
        <end position="200"/>
    </location>
</feature>
<feature type="transmembrane region" description="Helical" evidence="1">
    <location>
        <begin position="216"/>
        <end position="236"/>
    </location>
</feature>
<keyword evidence="1" id="KW-1133">Transmembrane helix</keyword>
<dbReference type="AlphaFoldDB" id="A0A841C4E0"/>
<keyword evidence="1" id="KW-0812">Transmembrane</keyword>
<organism evidence="4 5">
    <name type="scientific">Allocatelliglobosispora scoriae</name>
    <dbReference type="NCBI Taxonomy" id="643052"/>
    <lineage>
        <taxon>Bacteria</taxon>
        <taxon>Bacillati</taxon>
        <taxon>Actinomycetota</taxon>
        <taxon>Actinomycetes</taxon>
        <taxon>Micromonosporales</taxon>
        <taxon>Micromonosporaceae</taxon>
        <taxon>Allocatelliglobosispora</taxon>
    </lineage>
</organism>
<dbReference type="PANTHER" id="PTHR35152:SF1">
    <property type="entry name" value="DOMAIN SIGNALLING PROTEIN, PUTATIVE (AFU_ORTHOLOGUE AFUA_5G11310)-RELATED"/>
    <property type="match status" value="1"/>
</dbReference>
<dbReference type="PROSITE" id="PS50924">
    <property type="entry name" value="MHYT"/>
    <property type="match status" value="1"/>
</dbReference>
<accession>A0A841C4E0</accession>
<evidence type="ECO:0000259" key="3">
    <source>
        <dbReference type="PROSITE" id="PS50924"/>
    </source>
</evidence>
<feature type="region of interest" description="Disordered" evidence="2">
    <location>
        <begin position="255"/>
        <end position="279"/>
    </location>
</feature>
<dbReference type="Proteomes" id="UP000587527">
    <property type="component" value="Unassembled WGS sequence"/>
</dbReference>
<protein>
    <submittedName>
        <fullName evidence="4">NO-binding membrane sensor protein with MHYT domain</fullName>
    </submittedName>
</protein>